<reference evidence="2 3" key="1">
    <citation type="journal article" date="2022" name="Allergy">
        <title>Genome assembly and annotation of Periplaneta americana reveal a comprehensive cockroach allergen profile.</title>
        <authorList>
            <person name="Wang L."/>
            <person name="Xiong Q."/>
            <person name="Saelim N."/>
            <person name="Wang L."/>
            <person name="Nong W."/>
            <person name="Wan A.T."/>
            <person name="Shi M."/>
            <person name="Liu X."/>
            <person name="Cao Q."/>
            <person name="Hui J.H.L."/>
            <person name="Sookrung N."/>
            <person name="Leung T.F."/>
            <person name="Tungtrongchitr A."/>
            <person name="Tsui S.K.W."/>
        </authorList>
    </citation>
    <scope>NUCLEOTIDE SEQUENCE [LARGE SCALE GENOMIC DNA]</scope>
    <source>
        <strain evidence="2">PWHHKU_190912</strain>
    </source>
</reference>
<evidence type="ECO:0000256" key="1">
    <source>
        <dbReference type="SAM" id="MobiDB-lite"/>
    </source>
</evidence>
<dbReference type="InterPro" id="IPR036397">
    <property type="entry name" value="RNaseH_sf"/>
</dbReference>
<evidence type="ECO:0000313" key="2">
    <source>
        <dbReference type="EMBL" id="KAJ4433022.1"/>
    </source>
</evidence>
<comment type="caution">
    <text evidence="2">The sequence shown here is derived from an EMBL/GenBank/DDBJ whole genome shotgun (WGS) entry which is preliminary data.</text>
</comment>
<dbReference type="EMBL" id="JAJSOF020000027">
    <property type="protein sequence ID" value="KAJ4433022.1"/>
    <property type="molecule type" value="Genomic_DNA"/>
</dbReference>
<sequence>MSPGSSTESCPAFAHIWLRENPGKNLNQVTCPDRDSNLGHLVSWPDALTVTPQGMSREFTTFNRNPNDPPWNGNIPPSHPKKVQDDSISPQGYADHVLGNARHVLASQYLPDSKCIEPDSVLSGLYPCLHGDHRACRQFTEGRTNVDDEDRNDQLSLVTPELMESVRQAVLQNRCFTISELSAYKIQLVQKLKPNDLPARYDFASDMLLKIDIENGYLQKVVFSDESTFHVCGIVNRHNWGYIKDIVYKTVVADLEDLRRRIVAACPTVTPEILRNTWQELEYRLDICRATRGAHIEIY</sequence>
<feature type="region of interest" description="Disordered" evidence="1">
    <location>
        <begin position="63"/>
        <end position="84"/>
    </location>
</feature>
<organism evidence="2 3">
    <name type="scientific">Periplaneta americana</name>
    <name type="common">American cockroach</name>
    <name type="synonym">Blatta americana</name>
    <dbReference type="NCBI Taxonomy" id="6978"/>
    <lineage>
        <taxon>Eukaryota</taxon>
        <taxon>Metazoa</taxon>
        <taxon>Ecdysozoa</taxon>
        <taxon>Arthropoda</taxon>
        <taxon>Hexapoda</taxon>
        <taxon>Insecta</taxon>
        <taxon>Pterygota</taxon>
        <taxon>Neoptera</taxon>
        <taxon>Polyneoptera</taxon>
        <taxon>Dictyoptera</taxon>
        <taxon>Blattodea</taxon>
        <taxon>Blattoidea</taxon>
        <taxon>Blattidae</taxon>
        <taxon>Blattinae</taxon>
        <taxon>Periplaneta</taxon>
    </lineage>
</organism>
<dbReference type="PANTHER" id="PTHR47326">
    <property type="entry name" value="TRANSPOSABLE ELEMENT TC3 TRANSPOSASE-LIKE PROTEIN"/>
    <property type="match status" value="1"/>
</dbReference>
<proteinExistence type="predicted"/>
<protein>
    <submittedName>
        <fullName evidence="2">Uncharacterized protein</fullName>
    </submittedName>
</protein>
<dbReference type="Proteomes" id="UP001148838">
    <property type="component" value="Unassembled WGS sequence"/>
</dbReference>
<dbReference type="PANTHER" id="PTHR47326:SF1">
    <property type="entry name" value="HTH PSQ-TYPE DOMAIN-CONTAINING PROTEIN"/>
    <property type="match status" value="1"/>
</dbReference>
<gene>
    <name evidence="2" type="ORF">ANN_15279</name>
</gene>
<keyword evidence="3" id="KW-1185">Reference proteome</keyword>
<dbReference type="Gene3D" id="3.30.420.10">
    <property type="entry name" value="Ribonuclease H-like superfamily/Ribonuclease H"/>
    <property type="match status" value="1"/>
</dbReference>
<accession>A0ABQ8SH17</accession>
<evidence type="ECO:0000313" key="3">
    <source>
        <dbReference type="Proteomes" id="UP001148838"/>
    </source>
</evidence>
<name>A0ABQ8SH17_PERAM</name>